<evidence type="ECO:0008006" key="3">
    <source>
        <dbReference type="Google" id="ProtNLM"/>
    </source>
</evidence>
<gene>
    <name evidence="1" type="ORF">CJF60_01575</name>
</gene>
<sequence>MLDKFHVFRRLSQVLKYRKSNSEKALVLQKIENLLGHNLYESTKKWLENSKVDNVIMLLQWIKTTFKSELNSKLRMDFSSLIKYLKYNNYAIQNWKSKLYIGSKTETYVNHLLKKLVKCPFGSYSRQVFNNMIVRNSKTYTLII</sequence>
<evidence type="ECO:0000313" key="1">
    <source>
        <dbReference type="EMBL" id="PAF55361.1"/>
    </source>
</evidence>
<dbReference type="Proteomes" id="UP000217033">
    <property type="component" value="Unassembled WGS sequence"/>
</dbReference>
<comment type="caution">
    <text evidence="1">The sequence shown here is derived from an EMBL/GenBank/DDBJ whole genome shotgun (WGS) entry which is preliminary data.</text>
</comment>
<evidence type="ECO:0000313" key="2">
    <source>
        <dbReference type="Proteomes" id="UP000217033"/>
    </source>
</evidence>
<reference evidence="1" key="1">
    <citation type="submission" date="2017-08" db="EMBL/GenBank/DDBJ databases">
        <authorList>
            <person name="Alvarez-Ponce D."/>
            <person name="Weitzman C.L."/>
            <person name="Tillett R.L."/>
            <person name="Sandmeier F.C."/>
            <person name="Tracy C.R."/>
        </authorList>
    </citation>
    <scope>NUCLEOTIDE SEQUENCE [LARGE SCALE GENOMIC DNA]</scope>
    <source>
        <strain evidence="1">PS6</strain>
    </source>
</reference>
<accession>A0ABX4H665</accession>
<keyword evidence="2" id="KW-1185">Reference proteome</keyword>
<proteinExistence type="predicted"/>
<name>A0ABX4H665_9BACT</name>
<dbReference type="RefSeq" id="WP_084232861.1">
    <property type="nucleotide sequence ID" value="NZ_FWXE01000031.1"/>
</dbReference>
<protein>
    <recommendedName>
        <fullName evidence="3">Transposase IS204/IS1001/IS1096/IS1165 DDE domain-containing protein</fullName>
    </recommendedName>
</protein>
<dbReference type="EMBL" id="NQMN01000001">
    <property type="protein sequence ID" value="PAF55361.1"/>
    <property type="molecule type" value="Genomic_DNA"/>
</dbReference>
<organism evidence="1 2">
    <name type="scientific">Mycoplasmopsis agassizii</name>
    <dbReference type="NCBI Taxonomy" id="33922"/>
    <lineage>
        <taxon>Bacteria</taxon>
        <taxon>Bacillati</taxon>
        <taxon>Mycoplasmatota</taxon>
        <taxon>Mycoplasmoidales</taxon>
        <taxon>Metamycoplasmataceae</taxon>
        <taxon>Mycoplasmopsis</taxon>
    </lineage>
</organism>